<dbReference type="AlphaFoldDB" id="A0A1F8A923"/>
<dbReference type="OrthoDB" id="425354at2759"/>
<dbReference type="PANTHER" id="PTHR38115:SF1">
    <property type="entry name" value="LIPOCALIN-LIKE DOMAIN-CONTAINING PROTEIN"/>
    <property type="match status" value="1"/>
</dbReference>
<dbReference type="Gene3D" id="2.40.128.20">
    <property type="match status" value="1"/>
</dbReference>
<proteinExistence type="predicted"/>
<evidence type="ECO:0000313" key="1">
    <source>
        <dbReference type="EMBL" id="OGM48270.1"/>
    </source>
</evidence>
<dbReference type="InterPro" id="IPR012674">
    <property type="entry name" value="Calycin"/>
</dbReference>
<dbReference type="SUPFAM" id="SSF50814">
    <property type="entry name" value="Lipocalins"/>
    <property type="match status" value="1"/>
</dbReference>
<gene>
    <name evidence="1" type="ORF">ABOM_002079</name>
</gene>
<evidence type="ECO:0000313" key="2">
    <source>
        <dbReference type="Proteomes" id="UP000179179"/>
    </source>
</evidence>
<dbReference type="RefSeq" id="XP_022391987.1">
    <property type="nucleotide sequence ID" value="XM_022529209.1"/>
</dbReference>
<organism evidence="1 2">
    <name type="scientific">Aspergillus bombycis</name>
    <dbReference type="NCBI Taxonomy" id="109264"/>
    <lineage>
        <taxon>Eukaryota</taxon>
        <taxon>Fungi</taxon>
        <taxon>Dikarya</taxon>
        <taxon>Ascomycota</taxon>
        <taxon>Pezizomycotina</taxon>
        <taxon>Eurotiomycetes</taxon>
        <taxon>Eurotiomycetidae</taxon>
        <taxon>Eurotiales</taxon>
        <taxon>Aspergillaceae</taxon>
        <taxon>Aspergillus</taxon>
    </lineage>
</organism>
<dbReference type="Proteomes" id="UP000179179">
    <property type="component" value="Unassembled WGS sequence"/>
</dbReference>
<dbReference type="EMBL" id="LYCR01000017">
    <property type="protein sequence ID" value="OGM48270.1"/>
    <property type="molecule type" value="Genomic_DNA"/>
</dbReference>
<reference evidence="1 2" key="1">
    <citation type="journal article" date="2016" name="Genome Biol. Evol.">
        <title>Draft genome sequence of an aflatoxigenic Aspergillus species, A. bombycis.</title>
        <authorList>
            <person name="Moore G.G."/>
            <person name="Mack B.M."/>
            <person name="Beltz S.B."/>
            <person name="Gilbert M.K."/>
        </authorList>
    </citation>
    <scope>NUCLEOTIDE SEQUENCE [LARGE SCALE GENOMIC DNA]</scope>
    <source>
        <strain evidence="2">NRRL 26010</strain>
    </source>
</reference>
<sequence length="213" mass="23608">MAPPNGETITNISGTWVMDKSLSTNLDAVFKLQGISWIIRKTISASTSTLKITQGSDEDGDSLNGAPTEWMLLEPALAGGLQGTPEKRQFTWTEFEHNDTLFGRVIIRSHYISGQRTADGRVRPLVEPFTEVVCKPDAKSILTEAVVLGPETAEEEKTDKAFIHDSIRSVYHGWTAEQIWAVEIVGGEPLLTRRVVVWKGSYAESARVFYRLA</sequence>
<dbReference type="PANTHER" id="PTHR38115">
    <property type="entry name" value="LIPOCALIN-LIKE DOMAIN-CONTAINING PROTEIN"/>
    <property type="match status" value="1"/>
</dbReference>
<dbReference type="InterPro" id="IPR053037">
    <property type="entry name" value="Pericyclase_pydY-like"/>
</dbReference>
<accession>A0A1F8A923</accession>
<protein>
    <submittedName>
        <fullName evidence="1">Uncharacterized protein</fullName>
    </submittedName>
</protein>
<comment type="caution">
    <text evidence="1">The sequence shown here is derived from an EMBL/GenBank/DDBJ whole genome shotgun (WGS) entry which is preliminary data.</text>
</comment>
<name>A0A1F8A923_9EURO</name>
<dbReference type="GeneID" id="34445469"/>
<keyword evidence="2" id="KW-1185">Reference proteome</keyword>